<evidence type="ECO:0000256" key="4">
    <source>
        <dbReference type="ARBA" id="ARBA00022475"/>
    </source>
</evidence>
<evidence type="ECO:0000313" key="13">
    <source>
        <dbReference type="Proteomes" id="UP001159364"/>
    </source>
</evidence>
<keyword evidence="9" id="KW-0175">Coiled coil</keyword>
<keyword evidence="13" id="KW-1185">Reference proteome</keyword>
<name>A0AAV8T3D3_9ROSI</name>
<comment type="subcellular location">
    <subcellularLocation>
        <location evidence="1">Cell membrane</location>
        <topology evidence="1">Multi-pass membrane protein</topology>
    </subcellularLocation>
</comment>
<evidence type="ECO:0000256" key="1">
    <source>
        <dbReference type="ARBA" id="ARBA00004651"/>
    </source>
</evidence>
<dbReference type="AlphaFoldDB" id="A0AAV8T3D3"/>
<gene>
    <name evidence="12" type="ORF">K2173_017837</name>
</gene>
<keyword evidence="6 10" id="KW-0812">Transmembrane</keyword>
<reference evidence="12 13" key="1">
    <citation type="submission" date="2021-09" db="EMBL/GenBank/DDBJ databases">
        <title>Genomic insights and catalytic innovation underlie evolution of tropane alkaloids biosynthesis.</title>
        <authorList>
            <person name="Wang Y.-J."/>
            <person name="Tian T."/>
            <person name="Huang J.-P."/>
            <person name="Huang S.-X."/>
        </authorList>
    </citation>
    <scope>NUCLEOTIDE SEQUENCE [LARGE SCALE GENOMIC DNA]</scope>
    <source>
        <strain evidence="12">KIB-2018</strain>
        <tissue evidence="12">Leaf</tissue>
    </source>
</reference>
<keyword evidence="8 10" id="KW-0472">Membrane</keyword>
<dbReference type="Proteomes" id="UP001159364">
    <property type="component" value="Linkage Group LG07"/>
</dbReference>
<dbReference type="SUPFAM" id="SSF103473">
    <property type="entry name" value="MFS general substrate transporter"/>
    <property type="match status" value="1"/>
</dbReference>
<evidence type="ECO:0000256" key="2">
    <source>
        <dbReference type="ARBA" id="ARBA00010992"/>
    </source>
</evidence>
<dbReference type="CDD" id="cd17358">
    <property type="entry name" value="MFS_GLUT6_8_Class3_like"/>
    <property type="match status" value="1"/>
</dbReference>
<feature type="coiled-coil region" evidence="9">
    <location>
        <begin position="215"/>
        <end position="242"/>
    </location>
</feature>
<dbReference type="GO" id="GO:0005886">
    <property type="term" value="C:plasma membrane"/>
    <property type="evidence" value="ECO:0007669"/>
    <property type="project" value="UniProtKB-SubCell"/>
</dbReference>
<protein>
    <recommendedName>
        <fullName evidence="11">Major facilitator superfamily (MFS) profile domain-containing protein</fullName>
    </recommendedName>
</protein>
<proteinExistence type="inferred from homology"/>
<feature type="transmembrane region" description="Helical" evidence="10">
    <location>
        <begin position="72"/>
        <end position="95"/>
    </location>
</feature>
<sequence>MLMLVENMHLFSISLQIGYSAPVEFGIRKDLGLSVAEFAVFVSIWSVGGLAGAAVSGWITDIIGRKRVRLSLFGCYFLSFYHFFYSHLLIFGFFLFEQTMLVIDVFYITGWLVIAFAKGAWQLDLGRLLLGLGESINSYLSPIYVAEIAPKYIRGGAFSVTQLTVIFGIALTFVIGSIINWRMLAIIGAIPGVAQLIVAFFIPESPRWLAKIGRVDEFKTTLQRLRGKKADISEEAKEIKESIDVFNYISNDGILDLFQRKYARSLTIGIGLMIFEQICGLSAYTLYTGSIFVSAGISTTVGFGTVAVFEIVVTLMTMMLVDKSGRRLLLMVAWAGLTFGSFLTGLSYFLKDIHWFKDFTPKLALIGVMVFLGSYSLGSSIPWIIISEIFPINIKGSAGSICNVTFSVCSLICSYSFQFMLDWSSTGTFFIFAVVSSFGILFLATLVPETKGRTLEEINALMTDSFQ</sequence>
<evidence type="ECO:0000256" key="3">
    <source>
        <dbReference type="ARBA" id="ARBA00022448"/>
    </source>
</evidence>
<keyword evidence="5" id="KW-0762">Sugar transport</keyword>
<dbReference type="InterPro" id="IPR044775">
    <property type="entry name" value="MFS_ERD6/Tret1-like"/>
</dbReference>
<feature type="transmembrane region" description="Helical" evidence="10">
    <location>
        <begin position="291"/>
        <end position="316"/>
    </location>
</feature>
<feature type="transmembrane region" description="Helical" evidence="10">
    <location>
        <begin position="266"/>
        <end position="285"/>
    </location>
</feature>
<dbReference type="EMBL" id="JAIWQS010000007">
    <property type="protein sequence ID" value="KAJ8760733.1"/>
    <property type="molecule type" value="Genomic_DNA"/>
</dbReference>
<accession>A0AAV8T3D3</accession>
<dbReference type="PANTHER" id="PTHR48021">
    <property type="match status" value="1"/>
</dbReference>
<dbReference type="InterPro" id="IPR020846">
    <property type="entry name" value="MFS_dom"/>
</dbReference>
<evidence type="ECO:0000256" key="7">
    <source>
        <dbReference type="ARBA" id="ARBA00022989"/>
    </source>
</evidence>
<evidence type="ECO:0000256" key="8">
    <source>
        <dbReference type="ARBA" id="ARBA00023136"/>
    </source>
</evidence>
<evidence type="ECO:0000256" key="10">
    <source>
        <dbReference type="SAM" id="Phobius"/>
    </source>
</evidence>
<evidence type="ECO:0000313" key="12">
    <source>
        <dbReference type="EMBL" id="KAJ8760733.1"/>
    </source>
</evidence>
<feature type="domain" description="Major facilitator superfamily (MFS) profile" evidence="11">
    <location>
        <begin position="1"/>
        <end position="451"/>
    </location>
</feature>
<keyword evidence="4" id="KW-1003">Cell membrane</keyword>
<feature type="transmembrane region" description="Helical" evidence="10">
    <location>
        <begin position="38"/>
        <end position="60"/>
    </location>
</feature>
<evidence type="ECO:0000256" key="6">
    <source>
        <dbReference type="ARBA" id="ARBA00022692"/>
    </source>
</evidence>
<keyword evidence="7 10" id="KW-1133">Transmembrane helix</keyword>
<dbReference type="PROSITE" id="PS50850">
    <property type="entry name" value="MFS"/>
    <property type="match status" value="1"/>
</dbReference>
<feature type="transmembrane region" description="Helical" evidence="10">
    <location>
        <begin position="429"/>
        <end position="447"/>
    </location>
</feature>
<dbReference type="InterPro" id="IPR036259">
    <property type="entry name" value="MFS_trans_sf"/>
</dbReference>
<dbReference type="PANTHER" id="PTHR48021:SF25">
    <property type="entry name" value="SUGAR TRANSPORTER ERD6-LIKE 5"/>
    <property type="match status" value="1"/>
</dbReference>
<evidence type="ECO:0000259" key="11">
    <source>
        <dbReference type="PROSITE" id="PS50850"/>
    </source>
</evidence>
<feature type="transmembrane region" description="Helical" evidence="10">
    <location>
        <begin position="185"/>
        <end position="202"/>
    </location>
</feature>
<evidence type="ECO:0000256" key="5">
    <source>
        <dbReference type="ARBA" id="ARBA00022597"/>
    </source>
</evidence>
<dbReference type="GO" id="GO:0051119">
    <property type="term" value="F:sugar transmembrane transporter activity"/>
    <property type="evidence" value="ECO:0007669"/>
    <property type="project" value="InterPro"/>
</dbReference>
<dbReference type="InterPro" id="IPR005828">
    <property type="entry name" value="MFS_sugar_transport-like"/>
</dbReference>
<organism evidence="12 13">
    <name type="scientific">Erythroxylum novogranatense</name>
    <dbReference type="NCBI Taxonomy" id="1862640"/>
    <lineage>
        <taxon>Eukaryota</taxon>
        <taxon>Viridiplantae</taxon>
        <taxon>Streptophyta</taxon>
        <taxon>Embryophyta</taxon>
        <taxon>Tracheophyta</taxon>
        <taxon>Spermatophyta</taxon>
        <taxon>Magnoliopsida</taxon>
        <taxon>eudicotyledons</taxon>
        <taxon>Gunneridae</taxon>
        <taxon>Pentapetalae</taxon>
        <taxon>rosids</taxon>
        <taxon>fabids</taxon>
        <taxon>Malpighiales</taxon>
        <taxon>Erythroxylaceae</taxon>
        <taxon>Erythroxylum</taxon>
    </lineage>
</organism>
<dbReference type="FunFam" id="1.20.1250.20:FF:000218">
    <property type="entry name" value="facilitated trehalose transporter Tret1"/>
    <property type="match status" value="1"/>
</dbReference>
<comment type="similarity">
    <text evidence="2">Belongs to the major facilitator superfamily. Sugar transporter (TC 2.A.1.1) family.</text>
</comment>
<feature type="transmembrane region" description="Helical" evidence="10">
    <location>
        <begin position="398"/>
        <end position="417"/>
    </location>
</feature>
<feature type="transmembrane region" description="Helical" evidence="10">
    <location>
        <begin position="101"/>
        <end position="121"/>
    </location>
</feature>
<keyword evidence="3" id="KW-0813">Transport</keyword>
<evidence type="ECO:0000256" key="9">
    <source>
        <dbReference type="SAM" id="Coils"/>
    </source>
</evidence>
<dbReference type="Gene3D" id="1.20.1250.20">
    <property type="entry name" value="MFS general substrate transporter like domains"/>
    <property type="match status" value="1"/>
</dbReference>
<feature type="transmembrane region" description="Helical" evidence="10">
    <location>
        <begin position="362"/>
        <end position="386"/>
    </location>
</feature>
<dbReference type="InterPro" id="IPR050549">
    <property type="entry name" value="MFS_Trehalose_Transporter"/>
</dbReference>
<feature type="transmembrane region" description="Helical" evidence="10">
    <location>
        <begin position="328"/>
        <end position="350"/>
    </location>
</feature>
<dbReference type="Pfam" id="PF00083">
    <property type="entry name" value="Sugar_tr"/>
    <property type="match status" value="1"/>
</dbReference>
<feature type="transmembrane region" description="Helical" evidence="10">
    <location>
        <begin position="157"/>
        <end position="179"/>
    </location>
</feature>
<comment type="caution">
    <text evidence="12">The sequence shown here is derived from an EMBL/GenBank/DDBJ whole genome shotgun (WGS) entry which is preliminary data.</text>
</comment>